<dbReference type="SUPFAM" id="SSF48403">
    <property type="entry name" value="Ankyrin repeat"/>
    <property type="match status" value="1"/>
</dbReference>
<dbReference type="Proteomes" id="UP000011014">
    <property type="component" value="Unassembled WGS sequence"/>
</dbReference>
<dbReference type="AlphaFoldDB" id="E4Z4J4"/>
<dbReference type="PROSITE" id="PS50297">
    <property type="entry name" value="ANK_REP_REGION"/>
    <property type="match status" value="1"/>
</dbReference>
<dbReference type="PROSITE" id="PS50088">
    <property type="entry name" value="ANK_REPEAT"/>
    <property type="match status" value="1"/>
</dbReference>
<dbReference type="InterPro" id="IPR002110">
    <property type="entry name" value="Ankyrin_rpt"/>
</dbReference>
<reference evidence="2" key="1">
    <citation type="journal article" date="2010" name="Science">
        <title>Plasticity of animal genome architecture unmasked by rapid evolution of a pelagic tunicate.</title>
        <authorList>
            <person name="Denoeud F."/>
            <person name="Henriet S."/>
            <person name="Mungpakdee S."/>
            <person name="Aury J.M."/>
            <person name="Da Silva C."/>
            <person name="Brinkmann H."/>
            <person name="Mikhaleva J."/>
            <person name="Olsen L.C."/>
            <person name="Jubin C."/>
            <person name="Canestro C."/>
            <person name="Bouquet J.M."/>
            <person name="Danks G."/>
            <person name="Poulain J."/>
            <person name="Campsteijn C."/>
            <person name="Adamski M."/>
            <person name="Cross I."/>
            <person name="Yadetie F."/>
            <person name="Muffato M."/>
            <person name="Louis A."/>
            <person name="Butcher S."/>
            <person name="Tsagkogeorga G."/>
            <person name="Konrad A."/>
            <person name="Singh S."/>
            <person name="Jensen M.F."/>
            <person name="Cong E.H."/>
            <person name="Eikeseth-Otteraa H."/>
            <person name="Noel B."/>
            <person name="Anthouard V."/>
            <person name="Porcel B.M."/>
            <person name="Kachouri-Lafond R."/>
            <person name="Nishino A."/>
            <person name="Ugolini M."/>
            <person name="Chourrout P."/>
            <person name="Nishida H."/>
            <person name="Aasland R."/>
            <person name="Huzurbazar S."/>
            <person name="Westhof E."/>
            <person name="Delsuc F."/>
            <person name="Lehrach H."/>
            <person name="Reinhardt R."/>
            <person name="Weissenbach J."/>
            <person name="Roy S.W."/>
            <person name="Artiguenave F."/>
            <person name="Postlethwait J.H."/>
            <person name="Manak J.R."/>
            <person name="Thompson E.M."/>
            <person name="Jaillon O."/>
            <person name="Du Pasquier L."/>
            <person name="Boudinot P."/>
            <person name="Liberles D.A."/>
            <person name="Volff J.N."/>
            <person name="Philippe H."/>
            <person name="Lenhard B."/>
            <person name="Roest Crollius H."/>
            <person name="Wincker P."/>
            <person name="Chourrout D."/>
        </authorList>
    </citation>
    <scope>NUCLEOTIDE SEQUENCE [LARGE SCALE GENOMIC DNA]</scope>
</reference>
<accession>E4Z4J4</accession>
<feature type="repeat" description="ANK" evidence="1">
    <location>
        <begin position="6"/>
        <end position="28"/>
    </location>
</feature>
<dbReference type="InterPro" id="IPR036770">
    <property type="entry name" value="Ankyrin_rpt-contain_sf"/>
</dbReference>
<evidence type="ECO:0000313" key="2">
    <source>
        <dbReference type="EMBL" id="CBY42622.1"/>
    </source>
</evidence>
<dbReference type="Gene3D" id="1.25.40.20">
    <property type="entry name" value="Ankyrin repeat-containing domain"/>
    <property type="match status" value="1"/>
</dbReference>
<proteinExistence type="predicted"/>
<protein>
    <submittedName>
        <fullName evidence="2">Uncharacterized protein</fullName>
    </submittedName>
</protein>
<gene>
    <name evidence="2" type="ORF">GSOID_T00026328001</name>
</gene>
<sequence>MATDKDGFSGLHLAVESGDIATVKLLLEAMKAKFTDSGWSQLLEEVKEIALRVNKHMGKSS</sequence>
<evidence type="ECO:0000256" key="1">
    <source>
        <dbReference type="PROSITE-ProRule" id="PRU00023"/>
    </source>
</evidence>
<name>E4Z4J4_OIKDI</name>
<organism evidence="2">
    <name type="scientific">Oikopleura dioica</name>
    <name type="common">Tunicate</name>
    <dbReference type="NCBI Taxonomy" id="34765"/>
    <lineage>
        <taxon>Eukaryota</taxon>
        <taxon>Metazoa</taxon>
        <taxon>Chordata</taxon>
        <taxon>Tunicata</taxon>
        <taxon>Appendicularia</taxon>
        <taxon>Copelata</taxon>
        <taxon>Oikopleuridae</taxon>
        <taxon>Oikopleura</taxon>
    </lineage>
</organism>
<keyword evidence="1" id="KW-0040">ANK repeat</keyword>
<dbReference type="EMBL" id="FN657337">
    <property type="protein sequence ID" value="CBY42622.1"/>
    <property type="molecule type" value="Genomic_DNA"/>
</dbReference>